<gene>
    <name evidence="4" type="ordered locus">KVU_PA0168</name>
</gene>
<evidence type="ECO:0000259" key="3">
    <source>
        <dbReference type="PROSITE" id="PS51459"/>
    </source>
</evidence>
<evidence type="ECO:0000256" key="1">
    <source>
        <dbReference type="PIRSR" id="PIRSR640198-1"/>
    </source>
</evidence>
<dbReference type="Gene3D" id="1.10.3290.10">
    <property type="entry name" value="Fido-like domain"/>
    <property type="match status" value="1"/>
</dbReference>
<proteinExistence type="predicted"/>
<dbReference type="Pfam" id="PF02661">
    <property type="entry name" value="Fic"/>
    <property type="match status" value="1"/>
</dbReference>
<dbReference type="PANTHER" id="PTHR13504">
    <property type="entry name" value="FIDO DOMAIN-CONTAINING PROTEIN DDB_G0283145"/>
    <property type="match status" value="1"/>
</dbReference>
<protein>
    <submittedName>
        <fullName evidence="4">Filamentation induced by cAMP protein Fic</fullName>
    </submittedName>
</protein>
<feature type="domain" description="Fido" evidence="3">
    <location>
        <begin position="246"/>
        <end position="395"/>
    </location>
</feature>
<evidence type="ECO:0000313" key="5">
    <source>
        <dbReference type="Proteomes" id="UP000000692"/>
    </source>
</evidence>
<keyword evidence="5" id="KW-1185">Reference proteome</keyword>
<feature type="active site" evidence="1">
    <location>
        <position position="332"/>
    </location>
</feature>
<evidence type="ECO:0000313" key="4">
    <source>
        <dbReference type="EMBL" id="AEM42587.1"/>
    </source>
</evidence>
<dbReference type="SUPFAM" id="SSF140931">
    <property type="entry name" value="Fic-like"/>
    <property type="match status" value="1"/>
</dbReference>
<evidence type="ECO:0000256" key="2">
    <source>
        <dbReference type="PIRSR" id="PIRSR640198-2"/>
    </source>
</evidence>
<dbReference type="PANTHER" id="PTHR13504:SF38">
    <property type="entry name" value="FIDO DOMAIN-CONTAINING PROTEIN"/>
    <property type="match status" value="1"/>
</dbReference>
<dbReference type="RefSeq" id="WP_013368514.1">
    <property type="nucleotide sequence ID" value="NC_017386.1"/>
</dbReference>
<dbReference type="HOGENOM" id="CLU_042149_0_0_5"/>
<reference evidence="4 5" key="1">
    <citation type="journal article" date="2011" name="J. Bacteriol.">
        <title>Complete genome sequence of the industrial strain Ketogulonicigenium vulgare WSH-001.</title>
        <authorList>
            <person name="Liu L."/>
            <person name="Li Y."/>
            <person name="Zhang J."/>
            <person name="Zhou Z."/>
            <person name="Liu J."/>
            <person name="Li X."/>
            <person name="Zhou J."/>
            <person name="Du G."/>
            <person name="Wang L."/>
            <person name="Chen J."/>
        </authorList>
    </citation>
    <scope>NUCLEOTIDE SEQUENCE [LARGE SCALE GENOMIC DNA]</scope>
    <source>
        <strain evidence="4 5">WSH-001</strain>
        <plasmid evidence="5">pKVU_100</plasmid>
    </source>
</reference>
<keyword evidence="2" id="KW-0067">ATP-binding</keyword>
<geneLocation type="plasmid" evidence="5">
    <name>pKVU_100</name>
</geneLocation>
<keyword evidence="2" id="KW-0547">Nucleotide-binding</keyword>
<dbReference type="GO" id="GO:0005524">
    <property type="term" value="F:ATP binding"/>
    <property type="evidence" value="ECO:0007669"/>
    <property type="project" value="UniProtKB-KW"/>
</dbReference>
<dbReference type="InterPro" id="IPR003812">
    <property type="entry name" value="Fido"/>
</dbReference>
<name>F9YB35_KETVW</name>
<dbReference type="KEGG" id="kvl:KVU_PA0168"/>
<feature type="binding site" evidence="2">
    <location>
        <begin position="336"/>
        <end position="343"/>
    </location>
    <ligand>
        <name>ATP</name>
        <dbReference type="ChEBI" id="CHEBI:30616"/>
    </ligand>
</feature>
<dbReference type="InterPro" id="IPR036597">
    <property type="entry name" value="Fido-like_dom_sf"/>
</dbReference>
<dbReference type="PROSITE" id="PS51459">
    <property type="entry name" value="FIDO"/>
    <property type="match status" value="1"/>
</dbReference>
<dbReference type="Proteomes" id="UP000000692">
    <property type="component" value="Plasmid 1"/>
</dbReference>
<accession>F9YB35</accession>
<sequence>MPRSKTPADQKQAHQKLTGQAALVSLLGLRVPAPHVTSTTGPGRRQTTWQDGRLHEHYIASYDPGTEVFDHLRFALKYEALDMGVMAAAMRAMDPIALADWVRGSPSGQYTRRAWFFYERLTGQLLDLPDVAVASYIPALRPDLHITGAPTRSARHKVEDNLLGHGDFCLTVRRTPLIEGYIAQDLGRLGRDVLNACPPDLLARAVNYLYTKETKTSFAIEHEVPSVAKADRFVASLKMADRFSLDDPNALIALQNQIVDPRYRAESLRDFQNFVGETVGFDYTEQVHFICPRPADLPDLMADWRAFSARVIAEVDPVIAAALSAFTFVFLHPFEDGNGRIHRFLIHKILSDRGFTPPGMLFPVSAAILRDRHGYDRCLEAFSGAIQPLIDWHWTPARAVAVTNETAHLYRYFDATAQVEYLFDRISNTIEVDLRQEIAFIDRFDRAYTAVQALIDMPDARARQLTTLILQNGGTLSKAKRALFAEITDAEIAAIEAAIS</sequence>
<organism evidence="4 5">
    <name type="scientific">Ketogulonicigenium vulgare (strain WSH-001)</name>
    <dbReference type="NCBI Taxonomy" id="759362"/>
    <lineage>
        <taxon>Bacteria</taxon>
        <taxon>Pseudomonadati</taxon>
        <taxon>Pseudomonadota</taxon>
        <taxon>Alphaproteobacteria</taxon>
        <taxon>Rhodobacterales</taxon>
        <taxon>Roseobacteraceae</taxon>
        <taxon>Ketogulonicigenium</taxon>
    </lineage>
</organism>
<keyword evidence="4" id="KW-0614">Plasmid</keyword>
<dbReference type="EMBL" id="CP002019">
    <property type="protein sequence ID" value="AEM42587.1"/>
    <property type="molecule type" value="Genomic_DNA"/>
</dbReference>
<dbReference type="InterPro" id="IPR040198">
    <property type="entry name" value="Fido_containing"/>
</dbReference>
<dbReference type="PATRIC" id="fig|759362.5.peg.2861"/>
<dbReference type="OrthoDB" id="9813719at2"/>
<dbReference type="AlphaFoldDB" id="F9YB35"/>